<dbReference type="Proteomes" id="UP000654075">
    <property type="component" value="Unassembled WGS sequence"/>
</dbReference>
<name>A0A813G305_POLGL</name>
<reference evidence="2" key="1">
    <citation type="submission" date="2021-02" db="EMBL/GenBank/DDBJ databases">
        <authorList>
            <person name="Dougan E. K."/>
            <person name="Rhodes N."/>
            <person name="Thang M."/>
            <person name="Chan C."/>
        </authorList>
    </citation>
    <scope>NUCLEOTIDE SEQUENCE</scope>
</reference>
<feature type="region of interest" description="Disordered" evidence="1">
    <location>
        <begin position="185"/>
        <end position="205"/>
    </location>
</feature>
<evidence type="ECO:0008006" key="4">
    <source>
        <dbReference type="Google" id="ProtNLM"/>
    </source>
</evidence>
<feature type="non-terminal residue" evidence="2">
    <location>
        <position position="1"/>
    </location>
</feature>
<gene>
    <name evidence="2" type="ORF">PGLA1383_LOCUS34898</name>
</gene>
<proteinExistence type="predicted"/>
<evidence type="ECO:0000256" key="1">
    <source>
        <dbReference type="SAM" id="MobiDB-lite"/>
    </source>
</evidence>
<accession>A0A813G305</accession>
<dbReference type="AlphaFoldDB" id="A0A813G305"/>
<dbReference type="OrthoDB" id="431978at2759"/>
<comment type="caution">
    <text evidence="2">The sequence shown here is derived from an EMBL/GenBank/DDBJ whole genome shotgun (WGS) entry which is preliminary data.</text>
</comment>
<organism evidence="2 3">
    <name type="scientific">Polarella glacialis</name>
    <name type="common">Dinoflagellate</name>
    <dbReference type="NCBI Taxonomy" id="89957"/>
    <lineage>
        <taxon>Eukaryota</taxon>
        <taxon>Sar</taxon>
        <taxon>Alveolata</taxon>
        <taxon>Dinophyceae</taxon>
        <taxon>Suessiales</taxon>
        <taxon>Suessiaceae</taxon>
        <taxon>Polarella</taxon>
    </lineage>
</organism>
<evidence type="ECO:0000313" key="3">
    <source>
        <dbReference type="Proteomes" id="UP000654075"/>
    </source>
</evidence>
<protein>
    <recommendedName>
        <fullName evidence="4">Methyltransferase domain-containing protein</fullName>
    </recommendedName>
</protein>
<keyword evidence="3" id="KW-1185">Reference proteome</keyword>
<evidence type="ECO:0000313" key="2">
    <source>
        <dbReference type="EMBL" id="CAE8617235.1"/>
    </source>
</evidence>
<dbReference type="EMBL" id="CAJNNV010026104">
    <property type="protein sequence ID" value="CAE8617235.1"/>
    <property type="molecule type" value="Genomic_DNA"/>
</dbReference>
<sequence length="422" mass="44338">ACAFYDAVRKDARKCAPSLVIDVCGGHGALGMLFIAHGVTKKALIIDQLRPPSHEAVKRAWAPFLGGGDSVSYDARPLREALPEALASVSGESVFVVACHACQHLAREIIDFCLNELLSTVTFAVCPCCPKDSAGGIQAAANSLGVDFGAAMFLAEMGRVSDQCEVHHRSFDAEVSPQNRILLGRAPTGLPTKASPSGRTAGIDRAEERLRQAYERAQRRPGGAEPQPPVKAGLWSNREAVAAVAASAGFDEAGYEAELARKAGAVASLLRPLIDAERLDASLLEFGGRLDVRRSPHKHFRARTIIAVGHPTNSLGYAASSSNGEAGESPGLFRLVPAGEGNFRLAAAIPTETLLPAVAAALPLMAELLSTSLGSSLAPGLRCVKLHGSLGGSPVQLLVCLIYGAETEAPKEPELELFRLAF</sequence>
<feature type="non-terminal residue" evidence="2">
    <location>
        <position position="422"/>
    </location>
</feature>